<evidence type="ECO:0000313" key="1">
    <source>
        <dbReference type="EMBL" id="GMQ60972.1"/>
    </source>
</evidence>
<dbReference type="Proteomes" id="UP001374599">
    <property type="component" value="Unassembled WGS sequence"/>
</dbReference>
<name>A0ACB5UDG2_9FIRM</name>
<protein>
    <submittedName>
        <fullName evidence="1">Uncharacterized protein</fullName>
    </submittedName>
</protein>
<keyword evidence="2" id="KW-1185">Reference proteome</keyword>
<reference evidence="1" key="1">
    <citation type="submission" date="2023-09" db="EMBL/GenBank/DDBJ databases">
        <title>Vallitalea sediminicola and Vallitalea maricola sp. nov., anaerobic bacteria isolated from marine sediment.</title>
        <authorList>
            <person name="Hirano S."/>
            <person name="Maeda A."/>
            <person name="Terahara T."/>
            <person name="Mori K."/>
            <person name="Hamada M."/>
            <person name="Matsumoto R."/>
            <person name="Kobayashi T."/>
        </authorList>
    </citation>
    <scope>NUCLEOTIDE SEQUENCE</scope>
    <source>
        <strain evidence="1">AN17-2</strain>
    </source>
</reference>
<evidence type="ECO:0000313" key="2">
    <source>
        <dbReference type="Proteomes" id="UP001374599"/>
    </source>
</evidence>
<dbReference type="EMBL" id="BTPU01000002">
    <property type="protein sequence ID" value="GMQ60972.1"/>
    <property type="molecule type" value="Genomic_DNA"/>
</dbReference>
<organism evidence="1 2">
    <name type="scientific">Vallitalea maricola</name>
    <dbReference type="NCBI Taxonomy" id="3074433"/>
    <lineage>
        <taxon>Bacteria</taxon>
        <taxon>Bacillati</taxon>
        <taxon>Bacillota</taxon>
        <taxon>Clostridia</taxon>
        <taxon>Lachnospirales</taxon>
        <taxon>Vallitaleaceae</taxon>
        <taxon>Vallitalea</taxon>
    </lineage>
</organism>
<accession>A0ACB5UDG2</accession>
<proteinExistence type="predicted"/>
<gene>
    <name evidence="1" type="ORF">AN2V17_01990</name>
</gene>
<comment type="caution">
    <text evidence="1">The sequence shown here is derived from an EMBL/GenBank/DDBJ whole genome shotgun (WGS) entry which is preliminary data.</text>
</comment>
<sequence length="725" mass="83145">MRNRIFIITMFLLMVFQIKLNAQGSNWPIKDKAFGENVLYGPEDKVYNKYLKKDEKFLQYAIVGDENSEIIAVESGVVEYVKPVFNPNFYTSYQYDTLKEGIKIMEKHNIDNKFLTMGICVNIGSGVKVYYTGIEPGTEKIKKGDKIQVGDLLGKMGHSSKEIEKCSLIISYESKNKLIKPMMNNKNNKVNNILKEKDYRNHKISIEDQHKAFQIFKDSLYEGHPALTAYVDRDTLEKSFDKVESKLVKPMTANEFFVILNDIIHLISDNHTYITKTYLADDTKLYNKPYDFPIQLGVVNGKCYVLKEYIDIDNLHVGDQVTAINERSIDKIINDLKKATGKGDGLIQTFSERYLLTESKAYGSGFETLYDIVYMPNAGEHLDMTLANGKKIQWVLKKENIIKNTGKRKWIPWESKMLTNNILYLRINGMSLDDRVLSDIEKLLLTTEAQNLILDIRKNPGGEAKNIQRLFSLFAKEEFSVDKRFEVKSNGKYDFFEYAENMIPDSSKFPQYIYDKDKDCYYLDGETSDNGFKTYKPNAEGIYEGNVYVLTSEFTGSAASSFASLFHEKRRGTIIGKEGAGGYHMMCGLEFAYVVLPNTGLQLRIPLVKTISANQAKDIPYGRGVIPDISVSISIEDILSDEDIFLKNVVSYVTDGELQGNIVSKWALSEIKESVSKNLIILKLFDNLRDYITREEFCHMIMDLYDKIDRKPITQIFNPFDKFMK</sequence>